<name>A0A0N7L9L9_9BASI</name>
<dbReference type="Gene3D" id="3.20.20.80">
    <property type="entry name" value="Glycosidases"/>
    <property type="match status" value="1"/>
</dbReference>
<keyword evidence="12" id="KW-0472">Membrane</keyword>
<feature type="compositionally biased region" description="Low complexity" evidence="11">
    <location>
        <begin position="134"/>
        <end position="149"/>
    </location>
</feature>
<evidence type="ECO:0000256" key="3">
    <source>
        <dbReference type="ARBA" id="ARBA00022525"/>
    </source>
</evidence>
<proteinExistence type="inferred from homology"/>
<dbReference type="SUPFAM" id="SSF51445">
    <property type="entry name" value="(Trans)glycosidases"/>
    <property type="match status" value="1"/>
</dbReference>
<keyword evidence="3" id="KW-0964">Secreted</keyword>
<dbReference type="PANTHER" id="PTHR31297">
    <property type="entry name" value="GLUCAN ENDO-1,6-BETA-GLUCOSIDASE B"/>
    <property type="match status" value="1"/>
</dbReference>
<evidence type="ECO:0000256" key="10">
    <source>
        <dbReference type="RuleBase" id="RU361153"/>
    </source>
</evidence>
<dbReference type="AlphaFoldDB" id="A0A0N7L9L9"/>
<organism evidence="14 15">
    <name type="scientific">Ceraceosorus bombacis</name>
    <dbReference type="NCBI Taxonomy" id="401625"/>
    <lineage>
        <taxon>Eukaryota</taxon>
        <taxon>Fungi</taxon>
        <taxon>Dikarya</taxon>
        <taxon>Basidiomycota</taxon>
        <taxon>Ustilaginomycotina</taxon>
        <taxon>Exobasidiomycetes</taxon>
        <taxon>Ceraceosorales</taxon>
        <taxon>Ceraceosoraceae</taxon>
        <taxon>Ceraceosorus</taxon>
    </lineage>
</organism>
<dbReference type="InterPro" id="IPR050386">
    <property type="entry name" value="Glycosyl_hydrolase_5"/>
</dbReference>
<dbReference type="GO" id="GO:0004338">
    <property type="term" value="F:glucan exo-1,3-beta-glucosidase activity"/>
    <property type="evidence" value="ECO:0007669"/>
    <property type="project" value="UniProtKB-EC"/>
</dbReference>
<comment type="similarity">
    <text evidence="2 10">Belongs to the glycosyl hydrolase 5 (cellulase A) family.</text>
</comment>
<evidence type="ECO:0000259" key="13">
    <source>
        <dbReference type="Pfam" id="PF00150"/>
    </source>
</evidence>
<dbReference type="GO" id="GO:0009251">
    <property type="term" value="P:glucan catabolic process"/>
    <property type="evidence" value="ECO:0007669"/>
    <property type="project" value="TreeGrafter"/>
</dbReference>
<comment type="catalytic activity">
    <reaction evidence="8">
        <text>Successive hydrolysis of beta-D-glucose units from the non-reducing ends of (1-&gt;3)-beta-D-glucans, releasing alpha-glucose.</text>
        <dbReference type="EC" id="3.2.1.58"/>
    </reaction>
</comment>
<evidence type="ECO:0000256" key="5">
    <source>
        <dbReference type="ARBA" id="ARBA00022801"/>
    </source>
</evidence>
<evidence type="ECO:0000256" key="6">
    <source>
        <dbReference type="ARBA" id="ARBA00023295"/>
    </source>
</evidence>
<keyword evidence="5 10" id="KW-0378">Hydrolase</keyword>
<protein>
    <recommendedName>
        <fullName evidence="9">glucan 1,3-beta-glucosidase</fullName>
        <ecNumber evidence="9">3.2.1.58</ecNumber>
    </recommendedName>
</protein>
<dbReference type="GO" id="GO:0071555">
    <property type="term" value="P:cell wall organization"/>
    <property type="evidence" value="ECO:0007669"/>
    <property type="project" value="UniProtKB-KW"/>
</dbReference>
<evidence type="ECO:0000256" key="1">
    <source>
        <dbReference type="ARBA" id="ARBA00004613"/>
    </source>
</evidence>
<keyword evidence="7" id="KW-0961">Cell wall biogenesis/degradation</keyword>
<evidence type="ECO:0000256" key="8">
    <source>
        <dbReference type="ARBA" id="ARBA00036824"/>
    </source>
</evidence>
<evidence type="ECO:0000256" key="4">
    <source>
        <dbReference type="ARBA" id="ARBA00022729"/>
    </source>
</evidence>
<comment type="subcellular location">
    <subcellularLocation>
        <location evidence="1">Secreted</location>
    </subcellularLocation>
</comment>
<evidence type="ECO:0000256" key="12">
    <source>
        <dbReference type="SAM" id="Phobius"/>
    </source>
</evidence>
<keyword evidence="4" id="KW-0732">Signal</keyword>
<dbReference type="PANTHER" id="PTHR31297:SF1">
    <property type="entry name" value="GLUCAN 1,3-BETA-GLUCOSIDASE I_II-RELATED"/>
    <property type="match status" value="1"/>
</dbReference>
<dbReference type="Proteomes" id="UP000054845">
    <property type="component" value="Unassembled WGS sequence"/>
</dbReference>
<feature type="region of interest" description="Disordered" evidence="11">
    <location>
        <begin position="1"/>
        <end position="42"/>
    </location>
</feature>
<keyword evidence="15" id="KW-1185">Reference proteome</keyword>
<keyword evidence="12" id="KW-0812">Transmembrane</keyword>
<dbReference type="InterPro" id="IPR001547">
    <property type="entry name" value="Glyco_hydro_5"/>
</dbReference>
<feature type="domain" description="Glycoside hydrolase family 5" evidence="13">
    <location>
        <begin position="233"/>
        <end position="480"/>
    </location>
</feature>
<dbReference type="OrthoDB" id="62120at2759"/>
<evidence type="ECO:0000256" key="2">
    <source>
        <dbReference type="ARBA" id="ARBA00005641"/>
    </source>
</evidence>
<dbReference type="InterPro" id="IPR017853">
    <property type="entry name" value="GH"/>
</dbReference>
<evidence type="ECO:0000313" key="14">
    <source>
        <dbReference type="EMBL" id="CEH14154.1"/>
    </source>
</evidence>
<evidence type="ECO:0000256" key="9">
    <source>
        <dbReference type="ARBA" id="ARBA00038929"/>
    </source>
</evidence>
<evidence type="ECO:0000256" key="11">
    <source>
        <dbReference type="SAM" id="MobiDB-lite"/>
    </source>
</evidence>
<reference evidence="15" key="1">
    <citation type="submission" date="2014-09" db="EMBL/GenBank/DDBJ databases">
        <authorList>
            <person name="Sharma Rahul"/>
            <person name="Thines Marco"/>
        </authorList>
    </citation>
    <scope>NUCLEOTIDE SEQUENCE [LARGE SCALE GENOMIC DNA]</scope>
</reference>
<accession>A0A0N7L9L9</accession>
<dbReference type="Pfam" id="PF00150">
    <property type="entry name" value="Cellulase"/>
    <property type="match status" value="1"/>
</dbReference>
<evidence type="ECO:0000313" key="15">
    <source>
        <dbReference type="Proteomes" id="UP000054845"/>
    </source>
</evidence>
<dbReference type="EMBL" id="CCYA01000240">
    <property type="protein sequence ID" value="CEH14154.1"/>
    <property type="molecule type" value="Genomic_DNA"/>
</dbReference>
<keyword evidence="12" id="KW-1133">Transmembrane helix</keyword>
<dbReference type="GO" id="GO:0009986">
    <property type="term" value="C:cell surface"/>
    <property type="evidence" value="ECO:0007669"/>
    <property type="project" value="TreeGrafter"/>
</dbReference>
<sequence length="596" mass="64308">MARNSRSIDMNALRPGTPGSFGTGARTPHSTLESYGHGSATPTAEDGLMQHQQMQGRGGDGTYYFDKEGGAGTGAGVGAAAASSGRAARAGGPLGFIKRHPYITGLVALIALVAIGVGAGVGGSMASKNADGTSNAATKGSNSGSSSGSGSSGKGGSSGNTNANTTDPNAPVTALPRWNFTDPNQKMVGVNIGNWLVLERWLDEDWFTQTAGDNAYDEWDFSQSLGNKALSTLQDHWNTWVTEAEIDTLVAAGINTFRLNVGHWAFIPAASGEPYLAMSGQKEQLDKMLGWLYDRKVYAIIDLHGMPGSQNGDQSSGHRGNIGWFTQDNIGRSYDTVNAVVAWLSNHKYKSVVHSVGIINEPQSHNDDDRLQMLRSYYEGTYQILSKAGLTTFFHHAFVNNQKPLDYWRDFATGKDPNLLVYEDHPYPGYFPLNKDASSIVNTICDLAQQSVGYPVPVSYMEWSAVNGVEQDGFTQSYYNTQLSAFAWSAGSTFWTFKAKHSSNPREAIASYLMDEYSLVTLIANGIVAKTANKDQSLSTIKALPNQQCGNIPVASWSNPSKTGAGYSGRRRDISEEVVPQQHLVRRMRSKRSMSA</sequence>
<feature type="region of interest" description="Disordered" evidence="11">
    <location>
        <begin position="129"/>
        <end position="176"/>
    </location>
</feature>
<feature type="region of interest" description="Disordered" evidence="11">
    <location>
        <begin position="555"/>
        <end position="579"/>
    </location>
</feature>
<evidence type="ECO:0000256" key="7">
    <source>
        <dbReference type="ARBA" id="ARBA00023316"/>
    </source>
</evidence>
<dbReference type="GO" id="GO:0005576">
    <property type="term" value="C:extracellular region"/>
    <property type="evidence" value="ECO:0007669"/>
    <property type="project" value="UniProtKB-SubCell"/>
</dbReference>
<keyword evidence="6 10" id="KW-0326">Glycosidase</keyword>
<feature type="transmembrane region" description="Helical" evidence="12">
    <location>
        <begin position="102"/>
        <end position="126"/>
    </location>
</feature>
<feature type="compositionally biased region" description="Low complexity" evidence="11">
    <location>
        <begin position="159"/>
        <end position="174"/>
    </location>
</feature>
<dbReference type="EC" id="3.2.1.58" evidence="9"/>
<dbReference type="STRING" id="401625.A0A0N7L9L9"/>